<protein>
    <recommendedName>
        <fullName evidence="11">Solute carrier family 35 member F1</fullName>
    </recommendedName>
</protein>
<evidence type="ECO:0000256" key="5">
    <source>
        <dbReference type="ARBA" id="ARBA00022989"/>
    </source>
</evidence>
<evidence type="ECO:0000256" key="1">
    <source>
        <dbReference type="ARBA" id="ARBA00004141"/>
    </source>
</evidence>
<feature type="transmembrane region" description="Helical" evidence="8">
    <location>
        <begin position="144"/>
        <end position="162"/>
    </location>
</feature>
<dbReference type="PANTHER" id="PTHR14233:SF4">
    <property type="entry name" value="SOLUTE CARRIER FAMILY 35 MEMBER F2"/>
    <property type="match status" value="1"/>
</dbReference>
<proteinExistence type="inferred from homology"/>
<dbReference type="InterPro" id="IPR052221">
    <property type="entry name" value="SLC35F_Transporter"/>
</dbReference>
<evidence type="ECO:0000256" key="4">
    <source>
        <dbReference type="ARBA" id="ARBA00022692"/>
    </source>
</evidence>
<comment type="caution">
    <text evidence="9">The sequence shown here is derived from an EMBL/GenBank/DDBJ whole genome shotgun (WGS) entry which is preliminary data.</text>
</comment>
<evidence type="ECO:0000313" key="9">
    <source>
        <dbReference type="EMBL" id="KAL3822122.1"/>
    </source>
</evidence>
<dbReference type="InterPro" id="IPR037185">
    <property type="entry name" value="EmrE-like"/>
</dbReference>
<evidence type="ECO:0000256" key="6">
    <source>
        <dbReference type="ARBA" id="ARBA00023136"/>
    </source>
</evidence>
<feature type="region of interest" description="Disordered" evidence="7">
    <location>
        <begin position="587"/>
        <end position="636"/>
    </location>
</feature>
<dbReference type="SUPFAM" id="SSF103481">
    <property type="entry name" value="Multidrug resistance efflux transporter EmrE"/>
    <property type="match status" value="1"/>
</dbReference>
<keyword evidence="3" id="KW-0813">Transport</keyword>
<feature type="region of interest" description="Disordered" evidence="7">
    <location>
        <begin position="170"/>
        <end position="221"/>
    </location>
</feature>
<feature type="transmembrane region" description="Helical" evidence="8">
    <location>
        <begin position="344"/>
        <end position="364"/>
    </location>
</feature>
<gene>
    <name evidence="9" type="ORF">ACHAXA_011900</name>
</gene>
<dbReference type="AlphaFoldDB" id="A0ABD3SC76"/>
<keyword evidence="4 8" id="KW-0812">Transmembrane</keyword>
<evidence type="ECO:0000313" key="10">
    <source>
        <dbReference type="Proteomes" id="UP001530377"/>
    </source>
</evidence>
<keyword evidence="6 8" id="KW-0472">Membrane</keyword>
<dbReference type="InterPro" id="IPR009262">
    <property type="entry name" value="SLC35_F1/F2/F6"/>
</dbReference>
<dbReference type="EMBL" id="JALLPB020000074">
    <property type="protein sequence ID" value="KAL3822122.1"/>
    <property type="molecule type" value="Genomic_DNA"/>
</dbReference>
<comment type="similarity">
    <text evidence="2">Belongs to the SLC35F solute transporter family.</text>
</comment>
<accession>A0ABD3SC76</accession>
<evidence type="ECO:0000256" key="8">
    <source>
        <dbReference type="SAM" id="Phobius"/>
    </source>
</evidence>
<feature type="compositionally biased region" description="Basic residues" evidence="7">
    <location>
        <begin position="60"/>
        <end position="72"/>
    </location>
</feature>
<evidence type="ECO:0000256" key="2">
    <source>
        <dbReference type="ARBA" id="ARBA00007863"/>
    </source>
</evidence>
<feature type="compositionally biased region" description="Acidic residues" evidence="7">
    <location>
        <begin position="34"/>
        <end position="48"/>
    </location>
</feature>
<reference evidence="9 10" key="1">
    <citation type="submission" date="2024-10" db="EMBL/GenBank/DDBJ databases">
        <title>Updated reference genomes for cyclostephanoid diatoms.</title>
        <authorList>
            <person name="Roberts W.R."/>
            <person name="Alverson A.J."/>
        </authorList>
    </citation>
    <scope>NUCLEOTIDE SEQUENCE [LARGE SCALE GENOMIC DNA]</scope>
    <source>
        <strain evidence="9 10">AJA228-03</strain>
    </source>
</reference>
<feature type="transmembrane region" description="Helical" evidence="8">
    <location>
        <begin position="317"/>
        <end position="338"/>
    </location>
</feature>
<dbReference type="GO" id="GO:0016020">
    <property type="term" value="C:membrane"/>
    <property type="evidence" value="ECO:0007669"/>
    <property type="project" value="UniProtKB-SubCell"/>
</dbReference>
<feature type="transmembrane region" description="Helical" evidence="8">
    <location>
        <begin position="540"/>
        <end position="558"/>
    </location>
</feature>
<evidence type="ECO:0008006" key="11">
    <source>
        <dbReference type="Google" id="ProtNLM"/>
    </source>
</evidence>
<evidence type="ECO:0000256" key="3">
    <source>
        <dbReference type="ARBA" id="ARBA00022448"/>
    </source>
</evidence>
<keyword evidence="10" id="KW-1185">Reference proteome</keyword>
<name>A0ABD3SC76_9STRA</name>
<evidence type="ECO:0000256" key="7">
    <source>
        <dbReference type="SAM" id="MobiDB-lite"/>
    </source>
</evidence>
<feature type="transmembrane region" description="Helical" evidence="8">
    <location>
        <begin position="371"/>
        <end position="389"/>
    </location>
</feature>
<organism evidence="9 10">
    <name type="scientific">Cyclostephanos tholiformis</name>
    <dbReference type="NCBI Taxonomy" id="382380"/>
    <lineage>
        <taxon>Eukaryota</taxon>
        <taxon>Sar</taxon>
        <taxon>Stramenopiles</taxon>
        <taxon>Ochrophyta</taxon>
        <taxon>Bacillariophyta</taxon>
        <taxon>Coscinodiscophyceae</taxon>
        <taxon>Thalassiosirophycidae</taxon>
        <taxon>Stephanodiscales</taxon>
        <taxon>Stephanodiscaceae</taxon>
        <taxon>Cyclostephanos</taxon>
    </lineage>
</organism>
<dbReference type="PANTHER" id="PTHR14233">
    <property type="entry name" value="DUF914-RELATED"/>
    <property type="match status" value="1"/>
</dbReference>
<feature type="compositionally biased region" description="Acidic residues" evidence="7">
    <location>
        <begin position="184"/>
        <end position="194"/>
    </location>
</feature>
<feature type="region of interest" description="Disordered" evidence="7">
    <location>
        <begin position="1"/>
        <end position="80"/>
    </location>
</feature>
<feature type="transmembrane region" description="Helical" evidence="8">
    <location>
        <begin position="511"/>
        <end position="528"/>
    </location>
</feature>
<dbReference type="Proteomes" id="UP001530377">
    <property type="component" value="Unassembled WGS sequence"/>
</dbReference>
<keyword evidence="5 8" id="KW-1133">Transmembrane helix</keyword>
<sequence>MFSRSKNRGDDNNDDVEMTDRDIDIGNTTTTIVNDDDDDDDDVEDECPESSSLAGDNSSHRHRRDRHHHHRGGVGASSIAASSARSSVVGSIAHTLASTAHDGIVNAVAHWRVLLLGQSVALAMTIAGGTNDVLEIECDISAPGAYNAVSYALVCAFGAMLVRVDMRRGKGGNGNGNGNLGMVADDDDDAEATDDDAHRGGGKEGDGDVGNARDYDHDYDDDVDDVDDDELTFDDDVSPAKRIRILSLGRRRSDIDDIDHDEGRRRRHRRRRLRKAALEARIRQCRTNDRARRGDELRFSRPTYPFLCGLFVIRARWYYYLIVAIIEAQAFYFIFLAFRYTTFTFVYVSDALAIPSAMIFSRLIMKRRYTITHLLGCAICIFGIVVNTASDLDGDDNYDGGGGGRHSFHHVKGDVFAIIGAILLGLDDVLSEIIVNDYGGVNEMLFMKGLFGSSISILQLAIFERDNVRELFGREGGKCEFDWKMVLFTSHFATRAMGVAGEMQFLSMSEAALLNILLLSSDLFAAIFDVMFNGIRLSRYFYVAFACIVIGIVLYEAGPSPAEQNHSVETPMSIEFHSMKKRERQSDVVPLSSTSATEHAGNLSKDDDAEFTGTSGGDLGQLCGEYDEGGETYRRL</sequence>
<comment type="subcellular location">
    <subcellularLocation>
        <location evidence="1">Membrane</location>
        <topology evidence="1">Multi-pass membrane protein</topology>
    </subcellularLocation>
</comment>
<dbReference type="Pfam" id="PF06027">
    <property type="entry name" value="SLC35F"/>
    <property type="match status" value="1"/>
</dbReference>
<feature type="compositionally biased region" description="Basic and acidic residues" evidence="7">
    <location>
        <begin position="195"/>
        <end position="216"/>
    </location>
</feature>